<gene>
    <name evidence="6" type="ORF">BKA67DRAFT_518213</name>
</gene>
<keyword evidence="7" id="KW-1185">Reference proteome</keyword>
<feature type="region of interest" description="Disordered" evidence="4">
    <location>
        <begin position="123"/>
        <end position="156"/>
    </location>
</feature>
<evidence type="ECO:0000313" key="6">
    <source>
        <dbReference type="EMBL" id="KAH6653892.1"/>
    </source>
</evidence>
<dbReference type="GO" id="GO:1990904">
    <property type="term" value="C:ribonucleoprotein complex"/>
    <property type="evidence" value="ECO:0007669"/>
    <property type="project" value="UniProtKB-KW"/>
</dbReference>
<dbReference type="OrthoDB" id="338850at2759"/>
<protein>
    <submittedName>
        <fullName evidence="6">Ribosomal L28e protein family-domain-containing protein</fullName>
    </submittedName>
</protein>
<dbReference type="RefSeq" id="XP_045958162.1">
    <property type="nucleotide sequence ID" value="XM_046097987.1"/>
</dbReference>
<dbReference type="FunFam" id="3.30.390.110:FF:000002">
    <property type="entry name" value="60S ribosomal protein L28"/>
    <property type="match status" value="1"/>
</dbReference>
<organism evidence="6 7">
    <name type="scientific">Truncatella angustata</name>
    <dbReference type="NCBI Taxonomy" id="152316"/>
    <lineage>
        <taxon>Eukaryota</taxon>
        <taxon>Fungi</taxon>
        <taxon>Dikarya</taxon>
        <taxon>Ascomycota</taxon>
        <taxon>Pezizomycotina</taxon>
        <taxon>Sordariomycetes</taxon>
        <taxon>Xylariomycetidae</taxon>
        <taxon>Amphisphaeriales</taxon>
        <taxon>Sporocadaceae</taxon>
        <taxon>Truncatella</taxon>
    </lineage>
</organism>
<comment type="caution">
    <text evidence="6">The sequence shown here is derived from an EMBL/GenBank/DDBJ whole genome shotgun (WGS) entry which is preliminary data.</text>
</comment>
<dbReference type="GeneID" id="70126879"/>
<proteinExistence type="inferred from homology"/>
<dbReference type="GO" id="GO:0006412">
    <property type="term" value="P:translation"/>
    <property type="evidence" value="ECO:0007669"/>
    <property type="project" value="InterPro"/>
</dbReference>
<dbReference type="GO" id="GO:0003735">
    <property type="term" value="F:structural constituent of ribosome"/>
    <property type="evidence" value="ECO:0007669"/>
    <property type="project" value="InterPro"/>
</dbReference>
<comment type="similarity">
    <text evidence="1">Belongs to the eukaryotic ribosomal protein eL28 family.</text>
</comment>
<dbReference type="Proteomes" id="UP000758603">
    <property type="component" value="Unassembled WGS sequence"/>
</dbReference>
<evidence type="ECO:0000256" key="3">
    <source>
        <dbReference type="ARBA" id="ARBA00023274"/>
    </source>
</evidence>
<dbReference type="GO" id="GO:0005840">
    <property type="term" value="C:ribosome"/>
    <property type="evidence" value="ECO:0007669"/>
    <property type="project" value="UniProtKB-KW"/>
</dbReference>
<dbReference type="Pfam" id="PF01778">
    <property type="entry name" value="Ribosomal_L28e"/>
    <property type="match status" value="1"/>
</dbReference>
<dbReference type="InterPro" id="IPR029004">
    <property type="entry name" value="Ribosomal_eL28/Mak16"/>
</dbReference>
<feature type="compositionally biased region" description="Basic and acidic residues" evidence="4">
    <location>
        <begin position="129"/>
        <end position="141"/>
    </location>
</feature>
<dbReference type="InterPro" id="IPR002672">
    <property type="entry name" value="Ribosomal_eL28"/>
</dbReference>
<keyword evidence="2" id="KW-0689">Ribosomal protein</keyword>
<feature type="compositionally biased region" description="Polar residues" evidence="4">
    <location>
        <begin position="73"/>
        <end position="98"/>
    </location>
</feature>
<feature type="domain" description="Ribosomal eL28/Mak16" evidence="5">
    <location>
        <begin position="10"/>
        <end position="129"/>
    </location>
</feature>
<dbReference type="AlphaFoldDB" id="A0A9P8UKF8"/>
<dbReference type="PANTHER" id="PTHR10544">
    <property type="entry name" value="60S RIBOSOMAL PROTEIN L28"/>
    <property type="match status" value="1"/>
</dbReference>
<evidence type="ECO:0000313" key="7">
    <source>
        <dbReference type="Proteomes" id="UP000758603"/>
    </source>
</evidence>
<keyword evidence="3" id="KW-0687">Ribonucleoprotein</keyword>
<dbReference type="Gene3D" id="3.30.390.110">
    <property type="match status" value="1"/>
</dbReference>
<sequence>MASAQVSSDLVWEIVRSNNAFLVKRKESGGVQFSRDPLNLTNKHSRKHAGFVNEKAIGVGHNEKGGVQVFSKKGSSYNKPAGATTSTTYHGGKSSRSTYKAVANHSAKNGYRPDLRETAVQRVSAIRRSQKDPKPTPESKPRGNKAKKAAAAAEES</sequence>
<name>A0A9P8UKF8_9PEZI</name>
<evidence type="ECO:0000256" key="1">
    <source>
        <dbReference type="ARBA" id="ARBA00007926"/>
    </source>
</evidence>
<dbReference type="EMBL" id="JAGPXC010000004">
    <property type="protein sequence ID" value="KAH6653892.1"/>
    <property type="molecule type" value="Genomic_DNA"/>
</dbReference>
<evidence type="ECO:0000259" key="5">
    <source>
        <dbReference type="Pfam" id="PF01778"/>
    </source>
</evidence>
<accession>A0A9P8UKF8</accession>
<evidence type="ECO:0000256" key="2">
    <source>
        <dbReference type="ARBA" id="ARBA00022980"/>
    </source>
</evidence>
<evidence type="ECO:0000256" key="4">
    <source>
        <dbReference type="SAM" id="MobiDB-lite"/>
    </source>
</evidence>
<feature type="region of interest" description="Disordered" evidence="4">
    <location>
        <begin position="71"/>
        <end position="100"/>
    </location>
</feature>
<reference evidence="6" key="1">
    <citation type="journal article" date="2021" name="Nat. Commun.">
        <title>Genetic determinants of endophytism in the Arabidopsis root mycobiome.</title>
        <authorList>
            <person name="Mesny F."/>
            <person name="Miyauchi S."/>
            <person name="Thiergart T."/>
            <person name="Pickel B."/>
            <person name="Atanasova L."/>
            <person name="Karlsson M."/>
            <person name="Huettel B."/>
            <person name="Barry K.W."/>
            <person name="Haridas S."/>
            <person name="Chen C."/>
            <person name="Bauer D."/>
            <person name="Andreopoulos W."/>
            <person name="Pangilinan J."/>
            <person name="LaButti K."/>
            <person name="Riley R."/>
            <person name="Lipzen A."/>
            <person name="Clum A."/>
            <person name="Drula E."/>
            <person name="Henrissat B."/>
            <person name="Kohler A."/>
            <person name="Grigoriev I.V."/>
            <person name="Martin F.M."/>
            <person name="Hacquard S."/>
        </authorList>
    </citation>
    <scope>NUCLEOTIDE SEQUENCE</scope>
    <source>
        <strain evidence="6">MPI-SDFR-AT-0073</strain>
    </source>
</reference>